<dbReference type="PANTHER" id="PTHR30373:SF2">
    <property type="entry name" value="UPF0603 PROTEIN YGCG"/>
    <property type="match status" value="1"/>
</dbReference>
<feature type="domain" description="TPM" evidence="3">
    <location>
        <begin position="22"/>
        <end position="152"/>
    </location>
</feature>
<evidence type="ECO:0000256" key="2">
    <source>
        <dbReference type="SAM" id="Phobius"/>
    </source>
</evidence>
<dbReference type="AlphaFoldDB" id="A0A662ZEM0"/>
<keyword evidence="2" id="KW-0812">Transmembrane</keyword>
<dbReference type="PANTHER" id="PTHR30373">
    <property type="entry name" value="UPF0603 PROTEIN YGCG"/>
    <property type="match status" value="1"/>
</dbReference>
<keyword evidence="2" id="KW-1133">Transmembrane helix</keyword>
<accession>A0A662ZEM0</accession>
<feature type="compositionally biased region" description="Low complexity" evidence="1">
    <location>
        <begin position="252"/>
        <end position="261"/>
    </location>
</feature>
<reference evidence="4 5" key="1">
    <citation type="submission" date="2016-10" db="EMBL/GenBank/DDBJ databases">
        <authorList>
            <person name="Varghese N."/>
            <person name="Submissions S."/>
        </authorList>
    </citation>
    <scope>NUCLEOTIDE SEQUENCE [LARGE SCALE GENOMIC DNA]</scope>
    <source>
        <strain evidence="4 5">DSM 1361</strain>
    </source>
</reference>
<evidence type="ECO:0000256" key="1">
    <source>
        <dbReference type="SAM" id="MobiDB-lite"/>
    </source>
</evidence>
<dbReference type="EMBL" id="FOXF01000003">
    <property type="protein sequence ID" value="SFP05297.1"/>
    <property type="molecule type" value="Genomic_DNA"/>
</dbReference>
<feature type="transmembrane region" description="Helical" evidence="2">
    <location>
        <begin position="199"/>
        <end position="220"/>
    </location>
</feature>
<keyword evidence="2" id="KW-0472">Membrane</keyword>
<evidence type="ECO:0000259" key="3">
    <source>
        <dbReference type="Pfam" id="PF04536"/>
    </source>
</evidence>
<gene>
    <name evidence="4" type="ORF">SAMN02910344_00325</name>
</gene>
<dbReference type="Gene3D" id="3.10.310.50">
    <property type="match status" value="1"/>
</dbReference>
<keyword evidence="5" id="KW-1185">Reference proteome</keyword>
<dbReference type="InterPro" id="IPR007621">
    <property type="entry name" value="TPM_dom"/>
</dbReference>
<proteinExistence type="predicted"/>
<feature type="compositionally biased region" description="Gly residues" evidence="1">
    <location>
        <begin position="262"/>
        <end position="281"/>
    </location>
</feature>
<dbReference type="OrthoDB" id="9810918at2"/>
<protein>
    <submittedName>
        <fullName evidence="4">Uncharacterized membrane protein YgcG, contains a TPM-fold domain</fullName>
    </submittedName>
</protein>
<dbReference type="RefSeq" id="WP_093140333.1">
    <property type="nucleotide sequence ID" value="NZ_FOXF01000003.1"/>
</dbReference>
<organism evidence="4 5">
    <name type="scientific">Ruminobacter amylophilus</name>
    <dbReference type="NCBI Taxonomy" id="867"/>
    <lineage>
        <taxon>Bacteria</taxon>
        <taxon>Pseudomonadati</taxon>
        <taxon>Pseudomonadota</taxon>
        <taxon>Gammaproteobacteria</taxon>
        <taxon>Aeromonadales</taxon>
        <taxon>Succinivibrionaceae</taxon>
        <taxon>Ruminobacter</taxon>
    </lineage>
</organism>
<dbReference type="Proteomes" id="UP000243745">
    <property type="component" value="Unassembled WGS sequence"/>
</dbReference>
<evidence type="ECO:0000313" key="5">
    <source>
        <dbReference type="Proteomes" id="UP000243745"/>
    </source>
</evidence>
<feature type="region of interest" description="Disordered" evidence="1">
    <location>
        <begin position="230"/>
        <end position="281"/>
    </location>
</feature>
<sequence>MSKKNTPEVIISGIPQPEDFGVMDTDGVLSKASRDLFNSGSPELQNASGGEIFVATFENLPEKDISASDDSQVNIDDFATYLFNEIGLGSSDKNNGVLILFTTEEPHVVLRIGTGLQGCISDGLAGHVLDQYAVNDMYEEMWNHAAVKTWRETARLVYQCYQGTVPSHIENMDLSNIDETPGVRMPFLKMKGYYEDTRYADYMVVLFIVLGFIDGIILAIDSASAGAVDNNDDDTDIRTRGSSERTVTYENGRLSSGNSSGRSGGGHSHGGGRTSGGGASR</sequence>
<dbReference type="Pfam" id="PF04536">
    <property type="entry name" value="TPM_phosphatase"/>
    <property type="match status" value="1"/>
</dbReference>
<evidence type="ECO:0000313" key="4">
    <source>
        <dbReference type="EMBL" id="SFP05297.1"/>
    </source>
</evidence>
<name>A0A662ZEM0_9GAMM</name>